<comment type="caution">
    <text evidence="8">The sequence shown here is derived from an EMBL/GenBank/DDBJ whole genome shotgun (WGS) entry which is preliminary data.</text>
</comment>
<dbReference type="Pfam" id="PF00389">
    <property type="entry name" value="2-Hacid_dh"/>
    <property type="match status" value="1"/>
</dbReference>
<evidence type="ECO:0008006" key="10">
    <source>
        <dbReference type="Google" id="ProtNLM"/>
    </source>
</evidence>
<dbReference type="SUPFAM" id="SSF51735">
    <property type="entry name" value="NAD(P)-binding Rossmann-fold domains"/>
    <property type="match status" value="1"/>
</dbReference>
<proteinExistence type="inferred from homology"/>
<dbReference type="InterPro" id="IPR050857">
    <property type="entry name" value="D-2-hydroxyacid_DH"/>
</dbReference>
<dbReference type="InterPro" id="IPR006139">
    <property type="entry name" value="D-isomer_2_OHA_DH_cat_dom"/>
</dbReference>
<evidence type="ECO:0000313" key="9">
    <source>
        <dbReference type="Proteomes" id="UP000224634"/>
    </source>
</evidence>
<organism evidence="8 9">
    <name type="scientific">Polytolypa hystricis (strain UAMH7299)</name>
    <dbReference type="NCBI Taxonomy" id="1447883"/>
    <lineage>
        <taxon>Eukaryota</taxon>
        <taxon>Fungi</taxon>
        <taxon>Dikarya</taxon>
        <taxon>Ascomycota</taxon>
        <taxon>Pezizomycotina</taxon>
        <taxon>Eurotiomycetes</taxon>
        <taxon>Eurotiomycetidae</taxon>
        <taxon>Onygenales</taxon>
        <taxon>Onygenales incertae sedis</taxon>
        <taxon>Polytolypa</taxon>
    </lineage>
</organism>
<keyword evidence="2" id="KW-0028">Amino-acid biosynthesis</keyword>
<dbReference type="CDD" id="cd12169">
    <property type="entry name" value="PGDH_like_1"/>
    <property type="match status" value="1"/>
</dbReference>
<evidence type="ECO:0000259" key="6">
    <source>
        <dbReference type="Pfam" id="PF00389"/>
    </source>
</evidence>
<dbReference type="InterPro" id="IPR036291">
    <property type="entry name" value="NAD(P)-bd_dom_sf"/>
</dbReference>
<keyword evidence="4" id="KW-0520">NAD</keyword>
<protein>
    <recommendedName>
        <fullName evidence="10">D-isomer specific 2-hydroxyacid dehydrogenase NAD-binding domain-containing protein</fullName>
    </recommendedName>
</protein>
<dbReference type="InterPro" id="IPR006140">
    <property type="entry name" value="D-isomer_DH_NAD-bd"/>
</dbReference>
<dbReference type="Gene3D" id="3.40.50.720">
    <property type="entry name" value="NAD(P)-binding Rossmann-like Domain"/>
    <property type="match status" value="2"/>
</dbReference>
<evidence type="ECO:0000256" key="4">
    <source>
        <dbReference type="ARBA" id="ARBA00023027"/>
    </source>
</evidence>
<dbReference type="SUPFAM" id="SSF52283">
    <property type="entry name" value="Formate/glycerate dehydrogenase catalytic domain-like"/>
    <property type="match status" value="1"/>
</dbReference>
<dbReference type="InterPro" id="IPR029753">
    <property type="entry name" value="D-isomer_DH_CS"/>
</dbReference>
<feature type="domain" description="D-isomer specific 2-hydroxyacid dehydrogenase catalytic" evidence="6">
    <location>
        <begin position="37"/>
        <end position="345"/>
    </location>
</feature>
<dbReference type="InterPro" id="IPR029752">
    <property type="entry name" value="D-isomer_DH_CS1"/>
</dbReference>
<keyword evidence="3 5" id="KW-0560">Oxidoreductase</keyword>
<dbReference type="GO" id="GO:0051287">
    <property type="term" value="F:NAD binding"/>
    <property type="evidence" value="ECO:0007669"/>
    <property type="project" value="InterPro"/>
</dbReference>
<dbReference type="PANTHER" id="PTHR42789:SF1">
    <property type="entry name" value="D-ISOMER SPECIFIC 2-HYDROXYACID DEHYDROGENASE FAMILY PROTEIN (AFU_ORTHOLOGUE AFUA_6G10090)"/>
    <property type="match status" value="1"/>
</dbReference>
<dbReference type="Proteomes" id="UP000224634">
    <property type="component" value="Unassembled WGS sequence"/>
</dbReference>
<reference evidence="8 9" key="1">
    <citation type="submission" date="2017-10" db="EMBL/GenBank/DDBJ databases">
        <title>Comparative genomics in systemic dimorphic fungi from Ajellomycetaceae.</title>
        <authorList>
            <person name="Munoz J.F."/>
            <person name="Mcewen J.G."/>
            <person name="Clay O.K."/>
            <person name="Cuomo C.A."/>
        </authorList>
    </citation>
    <scope>NUCLEOTIDE SEQUENCE [LARGE SCALE GENOMIC DNA]</scope>
    <source>
        <strain evidence="8 9">UAMH7299</strain>
    </source>
</reference>
<evidence type="ECO:0000256" key="5">
    <source>
        <dbReference type="RuleBase" id="RU003719"/>
    </source>
</evidence>
<sequence length="347" mass="37905">MAHQKVKLAILDDYQGIAAAKFARLASRLDITSYPDTLDTRDEAQRAALIERLQPYTLISSMRERTPFTADIVSTLPNLKYLLNTSSRNRSIDLEACNERGITVTGTTGREAQTSVSSTSQHTWALILGLARNIARDDAAIKNGGWQGSLGVGLPGKTLGVLGLGKLGLETARIGIVAFGLRVKAWSSSLTQESADEKAAALGLPAGSFEVASCKEDLFRTADILSVHYVLSDRSRAIVGAKELAQMKPTALLINSSRGPLIDEAAVLEVLKQGKIRGIALDVFEPEPLPKDSEWRTTKWGQDGRSEVLLTPHMGYGEEETINGWYEEQVANVERWLNGEEVKWRMA</sequence>
<dbReference type="GO" id="GO:0008652">
    <property type="term" value="P:amino acid biosynthetic process"/>
    <property type="evidence" value="ECO:0007669"/>
    <property type="project" value="UniProtKB-KW"/>
</dbReference>
<gene>
    <name evidence="8" type="ORF">AJ80_07452</name>
</gene>
<dbReference type="AlphaFoldDB" id="A0A2B7XPB2"/>
<dbReference type="STRING" id="1447883.A0A2B7XPB2"/>
<evidence type="ECO:0000313" key="8">
    <source>
        <dbReference type="EMBL" id="PGH10601.1"/>
    </source>
</evidence>
<evidence type="ECO:0000256" key="3">
    <source>
        <dbReference type="ARBA" id="ARBA00023002"/>
    </source>
</evidence>
<evidence type="ECO:0000259" key="7">
    <source>
        <dbReference type="Pfam" id="PF02826"/>
    </source>
</evidence>
<dbReference type="PROSITE" id="PS00671">
    <property type="entry name" value="D_2_HYDROXYACID_DH_3"/>
    <property type="match status" value="1"/>
</dbReference>
<dbReference type="OrthoDB" id="298012at2759"/>
<keyword evidence="9" id="KW-1185">Reference proteome</keyword>
<dbReference type="PANTHER" id="PTHR42789">
    <property type="entry name" value="D-ISOMER SPECIFIC 2-HYDROXYACID DEHYDROGENASE FAMILY PROTEIN (AFU_ORTHOLOGUE AFUA_6G10090)"/>
    <property type="match status" value="1"/>
</dbReference>
<feature type="domain" description="D-isomer specific 2-hydroxyacid dehydrogenase NAD-binding" evidence="7">
    <location>
        <begin position="125"/>
        <end position="315"/>
    </location>
</feature>
<evidence type="ECO:0000256" key="2">
    <source>
        <dbReference type="ARBA" id="ARBA00022605"/>
    </source>
</evidence>
<dbReference type="Pfam" id="PF02826">
    <property type="entry name" value="2-Hacid_dh_C"/>
    <property type="match status" value="1"/>
</dbReference>
<name>A0A2B7XPB2_POLH7</name>
<dbReference type="PROSITE" id="PS00065">
    <property type="entry name" value="D_2_HYDROXYACID_DH_1"/>
    <property type="match status" value="1"/>
</dbReference>
<evidence type="ECO:0000256" key="1">
    <source>
        <dbReference type="ARBA" id="ARBA00005854"/>
    </source>
</evidence>
<dbReference type="EMBL" id="PDNA01000144">
    <property type="protein sequence ID" value="PGH10601.1"/>
    <property type="molecule type" value="Genomic_DNA"/>
</dbReference>
<comment type="similarity">
    <text evidence="1 5">Belongs to the D-isomer specific 2-hydroxyacid dehydrogenase family.</text>
</comment>
<accession>A0A2B7XPB2</accession>
<dbReference type="GO" id="GO:0016616">
    <property type="term" value="F:oxidoreductase activity, acting on the CH-OH group of donors, NAD or NADP as acceptor"/>
    <property type="evidence" value="ECO:0007669"/>
    <property type="project" value="InterPro"/>
</dbReference>